<gene>
    <name evidence="2 5" type="primary">bshC</name>
    <name evidence="5" type="ORF">OOZ35_01080</name>
</gene>
<dbReference type="NCBIfam" id="TIGR03998">
    <property type="entry name" value="thiol_BshC"/>
    <property type="match status" value="1"/>
</dbReference>
<feature type="domain" description="Bacillithiol biosynthesis BshC C-terminal coiled-coil" evidence="4">
    <location>
        <begin position="378"/>
        <end position="533"/>
    </location>
</feature>
<keyword evidence="1 2" id="KW-0436">Ligase</keyword>
<evidence type="ECO:0000259" key="3">
    <source>
        <dbReference type="Pfam" id="PF10079"/>
    </source>
</evidence>
<dbReference type="Pfam" id="PF10079">
    <property type="entry name" value="Rossmann-like_BshC"/>
    <property type="match status" value="1"/>
</dbReference>
<evidence type="ECO:0000313" key="5">
    <source>
        <dbReference type="EMBL" id="MDA0176081.1"/>
    </source>
</evidence>
<dbReference type="InterPro" id="IPR055398">
    <property type="entry name" value="Rossmann-like_BshC"/>
</dbReference>
<sequence>MPTDCLPFKDTGYFSKLILDYLAESDQLKPFYNRFPKLENFKQQIEDKQTEFDTKTRTILAETLVKQYKSHDVSLQTLNNIEALRNPNTFTITTGHQLNLFTGPLYFLYKIISTINLTKNLKATYPEYNFVPVYWMATEDHDFEEINYFNFNGKKLRWNKSAAGPVGELQTNGLEDVFNVFSQELGLGKNADTLRQWFKTAYLEHDNLAQSTLYLANQLFKDTGLVIIDANHKDLKQCFAPFVKKELFEQTSYKTVSKTNLELEQTSQDYKIQVNPREINLFYINDNLRERIVFEDNTYSVLNTKITWTKAQLEEEVNNYPERFSPNVILRPLYQEVILPNLCYIGGGGELAYWFQLKENFAQNNVAFPILLLRNSVLLKTKQQVKKLEKLNISTQTLFLKRDTFINKRVREISNIDIDFSPQIKHLKKQFEALYQIAEQTDKSFLGAVDAQRRKQIKGLEHLEKRLLTAQKRKLKDHIERITDLQNQLFPNQSLQERSVNFSQFYLEYGDKLIKQLIQNLEPLNAQFLILQLEDNHA</sequence>
<reference evidence="5" key="1">
    <citation type="submission" date="2022-11" db="EMBL/GenBank/DDBJ databases">
        <title>Refractory cell wall polysaccharides provide important carbon source for microbial heterotrophs in the hadal ocean.</title>
        <authorList>
            <person name="Zhu X."/>
        </authorList>
    </citation>
    <scope>NUCLEOTIDE SEQUENCE</scope>
    <source>
        <strain evidence="5">MTRN7</strain>
    </source>
</reference>
<feature type="domain" description="Bacillithiol biosynthesis BshC N-terminal Rossmann-like" evidence="3">
    <location>
        <begin position="1"/>
        <end position="375"/>
    </location>
</feature>
<comment type="similarity">
    <text evidence="2">Belongs to the BshC family.</text>
</comment>
<evidence type="ECO:0000256" key="1">
    <source>
        <dbReference type="ARBA" id="ARBA00022598"/>
    </source>
</evidence>
<dbReference type="InterPro" id="IPR055399">
    <property type="entry name" value="CC_BshC"/>
</dbReference>
<dbReference type="Proteomes" id="UP001149142">
    <property type="component" value="Unassembled WGS sequence"/>
</dbReference>
<evidence type="ECO:0000313" key="6">
    <source>
        <dbReference type="Proteomes" id="UP001149142"/>
    </source>
</evidence>
<name>A0ABT4RW70_9FLAO</name>
<dbReference type="EMBL" id="JAPFGC010000002">
    <property type="protein sequence ID" value="MDA0176081.1"/>
    <property type="molecule type" value="Genomic_DNA"/>
</dbReference>
<proteinExistence type="inferred from homology"/>
<comment type="caution">
    <text evidence="5">The sequence shown here is derived from an EMBL/GenBank/DDBJ whole genome shotgun (WGS) entry which is preliminary data.</text>
</comment>
<dbReference type="EC" id="6.-.-.-" evidence="2"/>
<dbReference type="Pfam" id="PF24850">
    <property type="entry name" value="CC_BshC"/>
    <property type="match status" value="1"/>
</dbReference>
<dbReference type="RefSeq" id="WP_270004898.1">
    <property type="nucleotide sequence ID" value="NZ_CAXQEU010000001.1"/>
</dbReference>
<evidence type="ECO:0000256" key="2">
    <source>
        <dbReference type="HAMAP-Rule" id="MF_01867"/>
    </source>
</evidence>
<evidence type="ECO:0000259" key="4">
    <source>
        <dbReference type="Pfam" id="PF24850"/>
    </source>
</evidence>
<protein>
    <recommendedName>
        <fullName evidence="2">Putative cysteine ligase BshC</fullName>
        <ecNumber evidence="2">6.-.-.-</ecNumber>
    </recommendedName>
</protein>
<dbReference type="HAMAP" id="MF_01867">
    <property type="entry name" value="BshC"/>
    <property type="match status" value="1"/>
</dbReference>
<organism evidence="5 6">
    <name type="scientific">Mesoflavibacter profundi</name>
    <dbReference type="NCBI Taxonomy" id="2708110"/>
    <lineage>
        <taxon>Bacteria</taxon>
        <taxon>Pseudomonadati</taxon>
        <taxon>Bacteroidota</taxon>
        <taxon>Flavobacteriia</taxon>
        <taxon>Flavobacteriales</taxon>
        <taxon>Flavobacteriaceae</taxon>
        <taxon>Mesoflavibacter</taxon>
    </lineage>
</organism>
<dbReference type="InterPro" id="IPR011199">
    <property type="entry name" value="Bacillithiol_biosynth_BshC"/>
</dbReference>
<accession>A0ABT4RW70</accession>
<dbReference type="PIRSF" id="PIRSF012535">
    <property type="entry name" value="UCP012535"/>
    <property type="match status" value="1"/>
</dbReference>
<keyword evidence="6" id="KW-1185">Reference proteome</keyword>